<evidence type="ECO:0000256" key="5">
    <source>
        <dbReference type="SAM" id="MobiDB-lite"/>
    </source>
</evidence>
<evidence type="ECO:0000313" key="7">
    <source>
        <dbReference type="EMBL" id="MDP9846015.1"/>
    </source>
</evidence>
<feature type="domain" description="ABC transporter" evidence="6">
    <location>
        <begin position="1"/>
        <end position="219"/>
    </location>
</feature>
<dbReference type="SUPFAM" id="SSF52540">
    <property type="entry name" value="P-loop containing nucleoside triphosphate hydrolases"/>
    <property type="match status" value="1"/>
</dbReference>
<evidence type="ECO:0000256" key="4">
    <source>
        <dbReference type="ARBA" id="ARBA00022840"/>
    </source>
</evidence>
<dbReference type="InterPro" id="IPR003593">
    <property type="entry name" value="AAA+_ATPase"/>
</dbReference>
<evidence type="ECO:0000259" key="6">
    <source>
        <dbReference type="PROSITE" id="PS50893"/>
    </source>
</evidence>
<feature type="region of interest" description="Disordered" evidence="5">
    <location>
        <begin position="196"/>
        <end position="246"/>
    </location>
</feature>
<dbReference type="EMBL" id="JAUSQU010000001">
    <property type="protein sequence ID" value="MDP9846015.1"/>
    <property type="molecule type" value="Genomic_DNA"/>
</dbReference>
<evidence type="ECO:0000256" key="3">
    <source>
        <dbReference type="ARBA" id="ARBA00022741"/>
    </source>
</evidence>
<dbReference type="Pfam" id="PF00005">
    <property type="entry name" value="ABC_tran"/>
    <property type="match status" value="1"/>
</dbReference>
<proteinExistence type="inferred from homology"/>
<dbReference type="PROSITE" id="PS50893">
    <property type="entry name" value="ABC_TRANSPORTER_2"/>
    <property type="match status" value="1"/>
</dbReference>
<keyword evidence="4" id="KW-0067">ATP-binding</keyword>
<dbReference type="InterPro" id="IPR003439">
    <property type="entry name" value="ABC_transporter-like_ATP-bd"/>
</dbReference>
<keyword evidence="3" id="KW-0547">Nucleotide-binding</keyword>
<gene>
    <name evidence="7" type="ORF">J2853_005226</name>
</gene>
<dbReference type="InterPro" id="IPR050153">
    <property type="entry name" value="Metal_Ion_Import_ABC"/>
</dbReference>
<keyword evidence="8" id="KW-1185">Reference proteome</keyword>
<keyword evidence="2" id="KW-0813">Transport</keyword>
<accession>A0ABT9QGX4</accession>
<name>A0ABT9QGX4_9ACTN</name>
<sequence length="279" mass="29752">MRLSNVSFRYSRRGPWVLRDVELTLTPGSVIEVTGRNGAGKSTLLRLLAGIVPPSRGTIADRPGVVGYAPDVFPVGQPFTVTDYLDHMARIRGGSPDAARALAIRLNATHLLSQPLGDLSKGSAQKIGLIQSLMASPGLLILDEPFAGLDEQTRTELPLIIEELAAGGGTVVVSDHQNQLQNFPGADHWLVENGTVTSRTGERSPASAPPDGAETPQPSASPPQGDRQPSVSQGDERPSAFQNGERARQVVIEVLVNADDADDVEQKLRADGYLTRRTS</sequence>
<dbReference type="SMART" id="SM00382">
    <property type="entry name" value="AAA"/>
    <property type="match status" value="1"/>
</dbReference>
<dbReference type="InterPro" id="IPR027417">
    <property type="entry name" value="P-loop_NTPase"/>
</dbReference>
<feature type="region of interest" description="Disordered" evidence="5">
    <location>
        <begin position="260"/>
        <end position="279"/>
    </location>
</feature>
<evidence type="ECO:0000256" key="2">
    <source>
        <dbReference type="ARBA" id="ARBA00022448"/>
    </source>
</evidence>
<reference evidence="7 8" key="1">
    <citation type="submission" date="2023-07" db="EMBL/GenBank/DDBJ databases">
        <title>Sequencing the genomes of 1000 actinobacteria strains.</title>
        <authorList>
            <person name="Klenk H.-P."/>
        </authorList>
    </citation>
    <scope>NUCLEOTIDE SEQUENCE [LARGE SCALE GENOMIC DNA]</scope>
    <source>
        <strain evidence="7 8">DSM 46740</strain>
    </source>
</reference>
<comment type="caution">
    <text evidence="7">The sequence shown here is derived from an EMBL/GenBank/DDBJ whole genome shotgun (WGS) entry which is preliminary data.</text>
</comment>
<dbReference type="RefSeq" id="WP_307562121.1">
    <property type="nucleotide sequence ID" value="NZ_JAUSQU010000001.1"/>
</dbReference>
<organism evidence="7 8">
    <name type="scientific">Streptosporangium lutulentum</name>
    <dbReference type="NCBI Taxonomy" id="1461250"/>
    <lineage>
        <taxon>Bacteria</taxon>
        <taxon>Bacillati</taxon>
        <taxon>Actinomycetota</taxon>
        <taxon>Actinomycetes</taxon>
        <taxon>Streptosporangiales</taxon>
        <taxon>Streptosporangiaceae</taxon>
        <taxon>Streptosporangium</taxon>
    </lineage>
</organism>
<dbReference type="Gene3D" id="3.40.50.300">
    <property type="entry name" value="P-loop containing nucleotide triphosphate hydrolases"/>
    <property type="match status" value="1"/>
</dbReference>
<evidence type="ECO:0000256" key="1">
    <source>
        <dbReference type="ARBA" id="ARBA00005417"/>
    </source>
</evidence>
<dbReference type="Proteomes" id="UP001225356">
    <property type="component" value="Unassembled WGS sequence"/>
</dbReference>
<protein>
    <submittedName>
        <fullName evidence="7">ABC-type Mn2+/Zn2+ transport system ATPase subunit</fullName>
    </submittedName>
</protein>
<evidence type="ECO:0000313" key="8">
    <source>
        <dbReference type="Proteomes" id="UP001225356"/>
    </source>
</evidence>
<comment type="similarity">
    <text evidence="1">Belongs to the ABC transporter superfamily.</text>
</comment>
<dbReference type="PANTHER" id="PTHR42734:SF17">
    <property type="entry name" value="METAL TRANSPORT SYSTEM ATP-BINDING PROTEIN TM_0124-RELATED"/>
    <property type="match status" value="1"/>
</dbReference>
<dbReference type="PANTHER" id="PTHR42734">
    <property type="entry name" value="METAL TRANSPORT SYSTEM ATP-BINDING PROTEIN TM_0124-RELATED"/>
    <property type="match status" value="1"/>
</dbReference>